<keyword evidence="7 10" id="KW-0067">ATP-binding</keyword>
<comment type="catalytic activity">
    <reaction evidence="10">
        <text>4-CDP-2-C-methyl-D-erythritol + ATP = 4-CDP-2-C-methyl-D-erythritol 2-phosphate + ADP + H(+)</text>
        <dbReference type="Rhea" id="RHEA:18437"/>
        <dbReference type="ChEBI" id="CHEBI:15378"/>
        <dbReference type="ChEBI" id="CHEBI:30616"/>
        <dbReference type="ChEBI" id="CHEBI:57823"/>
        <dbReference type="ChEBI" id="CHEBI:57919"/>
        <dbReference type="ChEBI" id="CHEBI:456216"/>
        <dbReference type="EC" id="2.7.1.148"/>
    </reaction>
</comment>
<dbReference type="Gene3D" id="3.30.230.10">
    <property type="match status" value="1"/>
</dbReference>
<dbReference type="GO" id="GO:0019288">
    <property type="term" value="P:isopentenyl diphosphate biosynthetic process, methylerythritol 4-phosphate pathway"/>
    <property type="evidence" value="ECO:0007669"/>
    <property type="project" value="UniProtKB-UniRule"/>
</dbReference>
<comment type="function">
    <text evidence="10">Catalyzes the phosphorylation of the position 2 hydroxy group of 4-diphosphocytidyl-2C-methyl-D-erythritol.</text>
</comment>
<evidence type="ECO:0000256" key="7">
    <source>
        <dbReference type="ARBA" id="ARBA00022840"/>
    </source>
</evidence>
<dbReference type="NCBIfam" id="TIGR00154">
    <property type="entry name" value="ispE"/>
    <property type="match status" value="1"/>
</dbReference>
<comment type="similarity">
    <text evidence="1 10">Belongs to the GHMP kinase family. IspE subfamily.</text>
</comment>
<feature type="active site" evidence="10">
    <location>
        <position position="137"/>
    </location>
</feature>
<accession>A0AA41W5E7</accession>
<dbReference type="InterPro" id="IPR004424">
    <property type="entry name" value="IspE"/>
</dbReference>
<feature type="binding site" evidence="10">
    <location>
        <begin position="95"/>
        <end position="105"/>
    </location>
    <ligand>
        <name>ATP</name>
        <dbReference type="ChEBI" id="CHEBI:30616"/>
    </ligand>
</feature>
<keyword evidence="4 10" id="KW-0808">Transferase</keyword>
<evidence type="ECO:0000256" key="6">
    <source>
        <dbReference type="ARBA" id="ARBA00022777"/>
    </source>
</evidence>
<dbReference type="InterPro" id="IPR013750">
    <property type="entry name" value="GHMP_kinase_C_dom"/>
</dbReference>
<dbReference type="Gene3D" id="3.30.70.890">
    <property type="entry name" value="GHMP kinase, C-terminal domain"/>
    <property type="match status" value="1"/>
</dbReference>
<reference evidence="13 14" key="1">
    <citation type="journal article" date="2013" name="Antonie Van Leeuwenhoek">
        <title>Echinimonas agarilytica gen. nov., sp. nov., a new gammaproteobacterium isolated from the sea urchin Strongylocentrotus intermedius.</title>
        <authorList>
            <person name="Nedashkovskaya O.I."/>
            <person name="Stenkova A.M."/>
            <person name="Zhukova N.V."/>
            <person name="Van Trappen S."/>
            <person name="Lee J.S."/>
            <person name="Kim S.B."/>
        </authorList>
    </citation>
    <scope>NUCLEOTIDE SEQUENCE [LARGE SCALE GENOMIC DNA]</scope>
    <source>
        <strain evidence="13 14">KMM 6351</strain>
    </source>
</reference>
<sequence>MLNSITLPSPAKLNLFLHVNGRLANGYHELQTLFQFIDYSDEMSFAVRDDGNVCLNTPIDGVANNDNLIVKAARLLQQKTGCQKGIDIELVKRLPMGGGIGGGSSNAATTLMACNLLWALNLSIEALAKIGLELGADVPIFIHGKATFAEGVGEKFTDMEPPECTYLVIHPGVHVGTVDVFTHQDLPRDTPKLAPTDLDMTKVGNDCQQIVCDTHPQVEKALNWLVEYAPSRMTGTGSCVFAAFDSASHAHQALLRLPSSMTGFVCKGCNISPLHQAIKCIK</sequence>
<evidence type="ECO:0000313" key="14">
    <source>
        <dbReference type="Proteomes" id="UP001165393"/>
    </source>
</evidence>
<dbReference type="RefSeq" id="WP_251260545.1">
    <property type="nucleotide sequence ID" value="NZ_JAMQGP010000002.1"/>
</dbReference>
<dbReference type="Proteomes" id="UP001165393">
    <property type="component" value="Unassembled WGS sequence"/>
</dbReference>
<dbReference type="SUPFAM" id="SSF55060">
    <property type="entry name" value="GHMP Kinase, C-terminal domain"/>
    <property type="match status" value="1"/>
</dbReference>
<name>A0AA41W5E7_9GAMM</name>
<gene>
    <name evidence="10 13" type="primary">ispE</name>
    <name evidence="13" type="ORF">NAF29_05780</name>
</gene>
<dbReference type="PANTHER" id="PTHR43527:SF2">
    <property type="entry name" value="4-DIPHOSPHOCYTIDYL-2-C-METHYL-D-ERYTHRITOL KINASE, CHLOROPLASTIC"/>
    <property type="match status" value="1"/>
</dbReference>
<feature type="active site" evidence="10">
    <location>
        <position position="12"/>
    </location>
</feature>
<dbReference type="AlphaFoldDB" id="A0AA41W5E7"/>
<dbReference type="GO" id="GO:0016114">
    <property type="term" value="P:terpenoid biosynthetic process"/>
    <property type="evidence" value="ECO:0007669"/>
    <property type="project" value="UniProtKB-UniRule"/>
</dbReference>
<evidence type="ECO:0000259" key="11">
    <source>
        <dbReference type="Pfam" id="PF00288"/>
    </source>
</evidence>
<evidence type="ECO:0000256" key="3">
    <source>
        <dbReference type="ARBA" id="ARBA00017473"/>
    </source>
</evidence>
<organism evidence="13 14">
    <name type="scientific">Echinimonas agarilytica</name>
    <dbReference type="NCBI Taxonomy" id="1215918"/>
    <lineage>
        <taxon>Bacteria</taxon>
        <taxon>Pseudomonadati</taxon>
        <taxon>Pseudomonadota</taxon>
        <taxon>Gammaproteobacteria</taxon>
        <taxon>Alteromonadales</taxon>
        <taxon>Echinimonadaceae</taxon>
        <taxon>Echinimonas</taxon>
    </lineage>
</organism>
<dbReference type="HAMAP" id="MF_00061">
    <property type="entry name" value="IspE"/>
    <property type="match status" value="1"/>
</dbReference>
<dbReference type="GO" id="GO:0005524">
    <property type="term" value="F:ATP binding"/>
    <property type="evidence" value="ECO:0007669"/>
    <property type="project" value="UniProtKB-UniRule"/>
</dbReference>
<dbReference type="InterPro" id="IPR020568">
    <property type="entry name" value="Ribosomal_Su5_D2-typ_SF"/>
</dbReference>
<dbReference type="EMBL" id="JAMQGP010000002">
    <property type="protein sequence ID" value="MCM2679185.1"/>
    <property type="molecule type" value="Genomic_DNA"/>
</dbReference>
<comment type="caution">
    <text evidence="13">The sequence shown here is derived from an EMBL/GenBank/DDBJ whole genome shotgun (WGS) entry which is preliminary data.</text>
</comment>
<dbReference type="GO" id="GO:0050515">
    <property type="term" value="F:4-(cytidine 5'-diphospho)-2-C-methyl-D-erythritol kinase activity"/>
    <property type="evidence" value="ECO:0007669"/>
    <property type="project" value="UniProtKB-UniRule"/>
</dbReference>
<dbReference type="Pfam" id="PF00288">
    <property type="entry name" value="GHMP_kinases_N"/>
    <property type="match status" value="1"/>
</dbReference>
<feature type="domain" description="GHMP kinase N-terminal" evidence="11">
    <location>
        <begin position="67"/>
        <end position="145"/>
    </location>
</feature>
<feature type="domain" description="GHMP kinase C-terminal" evidence="12">
    <location>
        <begin position="214"/>
        <end position="260"/>
    </location>
</feature>
<keyword evidence="6 10" id="KW-0418">Kinase</keyword>
<evidence type="ECO:0000256" key="5">
    <source>
        <dbReference type="ARBA" id="ARBA00022741"/>
    </source>
</evidence>
<evidence type="ECO:0000256" key="2">
    <source>
        <dbReference type="ARBA" id="ARBA00012052"/>
    </source>
</evidence>
<evidence type="ECO:0000256" key="4">
    <source>
        <dbReference type="ARBA" id="ARBA00022679"/>
    </source>
</evidence>
<comment type="pathway">
    <text evidence="10">Isoprenoid biosynthesis; isopentenyl diphosphate biosynthesis via DXP pathway; isopentenyl diphosphate from 1-deoxy-D-xylulose 5-phosphate: step 3/6.</text>
</comment>
<dbReference type="InterPro" id="IPR014721">
    <property type="entry name" value="Ribsml_uS5_D2-typ_fold_subgr"/>
</dbReference>
<protein>
    <recommendedName>
        <fullName evidence="3 10">4-diphosphocytidyl-2-C-methyl-D-erythritol kinase</fullName>
        <shortName evidence="10">CMK</shortName>
        <ecNumber evidence="2 10">2.7.1.148</ecNumber>
    </recommendedName>
    <alternativeName>
        <fullName evidence="9 10">4-(cytidine-5'-diphospho)-2-C-methyl-D-erythritol kinase</fullName>
    </alternativeName>
</protein>
<proteinExistence type="inferred from homology"/>
<evidence type="ECO:0000259" key="12">
    <source>
        <dbReference type="Pfam" id="PF08544"/>
    </source>
</evidence>
<evidence type="ECO:0000313" key="13">
    <source>
        <dbReference type="EMBL" id="MCM2679185.1"/>
    </source>
</evidence>
<keyword evidence="8 10" id="KW-0414">Isoprene biosynthesis</keyword>
<dbReference type="InterPro" id="IPR006204">
    <property type="entry name" value="GHMP_kinase_N_dom"/>
</dbReference>
<evidence type="ECO:0000256" key="9">
    <source>
        <dbReference type="ARBA" id="ARBA00032554"/>
    </source>
</evidence>
<keyword evidence="5 10" id="KW-0547">Nucleotide-binding</keyword>
<evidence type="ECO:0000256" key="10">
    <source>
        <dbReference type="HAMAP-Rule" id="MF_00061"/>
    </source>
</evidence>
<evidence type="ECO:0000256" key="8">
    <source>
        <dbReference type="ARBA" id="ARBA00023229"/>
    </source>
</evidence>
<dbReference type="SUPFAM" id="SSF54211">
    <property type="entry name" value="Ribosomal protein S5 domain 2-like"/>
    <property type="match status" value="1"/>
</dbReference>
<evidence type="ECO:0000256" key="1">
    <source>
        <dbReference type="ARBA" id="ARBA00009684"/>
    </source>
</evidence>
<dbReference type="PANTHER" id="PTHR43527">
    <property type="entry name" value="4-DIPHOSPHOCYTIDYL-2-C-METHYL-D-ERYTHRITOL KINASE, CHLOROPLASTIC"/>
    <property type="match status" value="1"/>
</dbReference>
<dbReference type="PIRSF" id="PIRSF010376">
    <property type="entry name" value="IspE"/>
    <property type="match status" value="1"/>
</dbReference>
<dbReference type="Pfam" id="PF08544">
    <property type="entry name" value="GHMP_kinases_C"/>
    <property type="match status" value="1"/>
</dbReference>
<dbReference type="EC" id="2.7.1.148" evidence="2 10"/>
<dbReference type="InterPro" id="IPR036554">
    <property type="entry name" value="GHMP_kinase_C_sf"/>
</dbReference>
<keyword evidence="14" id="KW-1185">Reference proteome</keyword>